<evidence type="ECO:0000313" key="2">
    <source>
        <dbReference type="Proteomes" id="UP001180503"/>
    </source>
</evidence>
<comment type="caution">
    <text evidence="1">The sequence shown here is derived from an EMBL/GenBank/DDBJ whole genome shotgun (WGS) entry which is preliminary data.</text>
</comment>
<dbReference type="Proteomes" id="UP001180503">
    <property type="component" value="Unassembled WGS sequence"/>
</dbReference>
<organism evidence="1 2">
    <name type="scientific">Streptomyces edwardsiae</name>
    <dbReference type="NCBI Taxonomy" id="3075527"/>
    <lineage>
        <taxon>Bacteria</taxon>
        <taxon>Bacillati</taxon>
        <taxon>Actinomycetota</taxon>
        <taxon>Actinomycetes</taxon>
        <taxon>Kitasatosporales</taxon>
        <taxon>Streptomycetaceae</taxon>
        <taxon>Streptomyces</taxon>
    </lineage>
</organism>
<accession>A0ABU2QFX5</accession>
<reference evidence="2" key="1">
    <citation type="submission" date="2023-07" db="EMBL/GenBank/DDBJ databases">
        <title>30 novel species of actinomycetes from the DSMZ collection.</title>
        <authorList>
            <person name="Nouioui I."/>
        </authorList>
    </citation>
    <scope>NUCLEOTIDE SEQUENCE [LARGE SCALE GENOMIC DNA]</scope>
    <source>
        <strain evidence="2">DSM 41635</strain>
    </source>
</reference>
<sequence>MSRGIEASGLFDVVAQAGDTARLGAGLPAGVRPDTVLLDRTGRSVTDVAETV</sequence>
<evidence type="ECO:0000313" key="1">
    <source>
        <dbReference type="EMBL" id="MDT0403362.1"/>
    </source>
</evidence>
<name>A0ABU2QFX5_9ACTN</name>
<dbReference type="RefSeq" id="WP_311710288.1">
    <property type="nucleotide sequence ID" value="NZ_JAVRFB010000011.1"/>
</dbReference>
<dbReference type="EMBL" id="JAVRFB010000011">
    <property type="protein sequence ID" value="MDT0403362.1"/>
    <property type="molecule type" value="Genomic_DNA"/>
</dbReference>
<gene>
    <name evidence="1" type="ORF">RM528_16060</name>
</gene>
<protein>
    <submittedName>
        <fullName evidence="1">Uncharacterized protein</fullName>
    </submittedName>
</protein>
<proteinExistence type="predicted"/>